<sequence>METKCNFSKRDSFDLSAVWTHKIVLKRSNSNANEAKVLVLN</sequence>
<reference evidence="1 2" key="1">
    <citation type="submission" date="2006-02" db="EMBL/GenBank/DDBJ databases">
        <authorList>
            <person name="Murray A."/>
            <person name="Staley J."/>
            <person name="Ferriera S."/>
            <person name="Johnson J."/>
            <person name="Kravitz S."/>
            <person name="Halpern A."/>
            <person name="Remington K."/>
            <person name="Beeson K."/>
            <person name="Tran B."/>
            <person name="Rogers Y.-H."/>
            <person name="Friedman R."/>
            <person name="Venter J.C."/>
        </authorList>
    </citation>
    <scope>NUCLEOTIDE SEQUENCE [LARGE SCALE GENOMIC DNA]</scope>
    <source>
        <strain evidence="1 2">23-P</strain>
    </source>
</reference>
<name>A4C0Z6_9FLAO</name>
<proteinExistence type="predicted"/>
<dbReference type="Proteomes" id="UP000003053">
    <property type="component" value="Unassembled WGS sequence"/>
</dbReference>
<evidence type="ECO:0000313" key="2">
    <source>
        <dbReference type="Proteomes" id="UP000003053"/>
    </source>
</evidence>
<dbReference type="AlphaFoldDB" id="A4C0Z6"/>
<keyword evidence="2" id="KW-1185">Reference proteome</keyword>
<comment type="caution">
    <text evidence="1">The sequence shown here is derived from an EMBL/GenBank/DDBJ whole genome shotgun (WGS) entry which is preliminary data.</text>
</comment>
<dbReference type="EMBL" id="AAOG01000002">
    <property type="protein sequence ID" value="EAR13089.1"/>
    <property type="molecule type" value="Genomic_DNA"/>
</dbReference>
<gene>
    <name evidence="1" type="ORF">PI23P_10685</name>
</gene>
<dbReference type="STRING" id="313594.PI23P_10685"/>
<evidence type="ECO:0000313" key="1">
    <source>
        <dbReference type="EMBL" id="EAR13089.1"/>
    </source>
</evidence>
<accession>A4C0Z6</accession>
<protein>
    <submittedName>
        <fullName evidence="1">Uncharacterized protein</fullName>
    </submittedName>
</protein>
<dbReference type="HOGENOM" id="CLU_3274301_0_0_10"/>
<organism evidence="1 2">
    <name type="scientific">Polaribacter irgensii 23-P</name>
    <dbReference type="NCBI Taxonomy" id="313594"/>
    <lineage>
        <taxon>Bacteria</taxon>
        <taxon>Pseudomonadati</taxon>
        <taxon>Bacteroidota</taxon>
        <taxon>Flavobacteriia</taxon>
        <taxon>Flavobacteriales</taxon>
        <taxon>Flavobacteriaceae</taxon>
    </lineage>
</organism>